<protein>
    <submittedName>
        <fullName evidence="1">Uncharacterized protein</fullName>
    </submittedName>
</protein>
<reference evidence="1" key="1">
    <citation type="submission" date="2023-07" db="EMBL/GenBank/DDBJ databases">
        <authorList>
            <person name="Stuckert A."/>
        </authorList>
    </citation>
    <scope>NUCLEOTIDE SEQUENCE</scope>
</reference>
<gene>
    <name evidence="1" type="ORF">RIMI_LOCUS15325232</name>
</gene>
<feature type="non-terminal residue" evidence="1">
    <location>
        <position position="205"/>
    </location>
</feature>
<comment type="caution">
    <text evidence="1">The sequence shown here is derived from an EMBL/GenBank/DDBJ whole genome shotgun (WGS) entry which is preliminary data.</text>
</comment>
<evidence type="ECO:0000313" key="2">
    <source>
        <dbReference type="Proteomes" id="UP001176940"/>
    </source>
</evidence>
<dbReference type="Proteomes" id="UP001176940">
    <property type="component" value="Unassembled WGS sequence"/>
</dbReference>
<evidence type="ECO:0000313" key="1">
    <source>
        <dbReference type="EMBL" id="CAJ0955982.1"/>
    </source>
</evidence>
<dbReference type="EMBL" id="CAUEEQ010041017">
    <property type="protein sequence ID" value="CAJ0955982.1"/>
    <property type="molecule type" value="Genomic_DNA"/>
</dbReference>
<name>A0ABN9M0V2_9NEOB</name>
<accession>A0ABN9M0V2</accession>
<sequence length="205" mass="21679">MCLKIVAVHRMPAGLAQSRNCTMGVPLTSRSSPLATHASPGGMTNCTNVVRPVLPITVPQIHAHQSPTSSPNNSSKISNQQAINHTRTCVPMAHPLAQPQERPTATVSPIRTHNSPCRLPASPHRSQTTVSPQHIPQQQSSIQTTIAVHCTRPVIPFTSAAAAITPPNVTATSISAEACNGPVNCMPTASPTNSSCKTEERKTEK</sequence>
<proteinExistence type="predicted"/>
<organism evidence="1 2">
    <name type="scientific">Ranitomeya imitator</name>
    <name type="common">mimic poison frog</name>
    <dbReference type="NCBI Taxonomy" id="111125"/>
    <lineage>
        <taxon>Eukaryota</taxon>
        <taxon>Metazoa</taxon>
        <taxon>Chordata</taxon>
        <taxon>Craniata</taxon>
        <taxon>Vertebrata</taxon>
        <taxon>Euteleostomi</taxon>
        <taxon>Amphibia</taxon>
        <taxon>Batrachia</taxon>
        <taxon>Anura</taxon>
        <taxon>Neobatrachia</taxon>
        <taxon>Hyloidea</taxon>
        <taxon>Dendrobatidae</taxon>
        <taxon>Dendrobatinae</taxon>
        <taxon>Ranitomeya</taxon>
    </lineage>
</organism>
<keyword evidence="2" id="KW-1185">Reference proteome</keyword>